<dbReference type="InterPro" id="IPR012337">
    <property type="entry name" value="RNaseH-like_sf"/>
</dbReference>
<evidence type="ECO:0000313" key="3">
    <source>
        <dbReference type="EMBL" id="PNF30270.1"/>
    </source>
</evidence>
<keyword evidence="4" id="KW-1185">Reference proteome</keyword>
<dbReference type="OrthoDB" id="422540at2759"/>
<name>A0A2J7QNV1_9NEOP</name>
<dbReference type="SUPFAM" id="SSF53098">
    <property type="entry name" value="Ribonuclease H-like"/>
    <property type="match status" value="1"/>
</dbReference>
<dbReference type="InterPro" id="IPR001584">
    <property type="entry name" value="Integrase_cat-core"/>
</dbReference>
<dbReference type="InParanoid" id="A0A2J7QNV1"/>
<reference evidence="3 4" key="1">
    <citation type="submission" date="2017-12" db="EMBL/GenBank/DDBJ databases">
        <title>Hemimetabolous genomes reveal molecular basis of termite eusociality.</title>
        <authorList>
            <person name="Harrison M.C."/>
            <person name="Jongepier E."/>
            <person name="Robertson H.M."/>
            <person name="Arning N."/>
            <person name="Bitard-Feildel T."/>
            <person name="Chao H."/>
            <person name="Childers C.P."/>
            <person name="Dinh H."/>
            <person name="Doddapaneni H."/>
            <person name="Dugan S."/>
            <person name="Gowin J."/>
            <person name="Greiner C."/>
            <person name="Han Y."/>
            <person name="Hu H."/>
            <person name="Hughes D.S.T."/>
            <person name="Huylmans A.-K."/>
            <person name="Kemena C."/>
            <person name="Kremer L.P.M."/>
            <person name="Lee S.L."/>
            <person name="Lopez-Ezquerra A."/>
            <person name="Mallet L."/>
            <person name="Monroy-Kuhn J.M."/>
            <person name="Moser A."/>
            <person name="Murali S.C."/>
            <person name="Muzny D.M."/>
            <person name="Otani S."/>
            <person name="Piulachs M.-D."/>
            <person name="Poelchau M."/>
            <person name="Qu J."/>
            <person name="Schaub F."/>
            <person name="Wada-Katsumata A."/>
            <person name="Worley K.C."/>
            <person name="Xie Q."/>
            <person name="Ylla G."/>
            <person name="Poulsen M."/>
            <person name="Gibbs R.A."/>
            <person name="Schal C."/>
            <person name="Richards S."/>
            <person name="Belles X."/>
            <person name="Korb J."/>
            <person name="Bornberg-Bauer E."/>
        </authorList>
    </citation>
    <scope>NUCLEOTIDE SEQUENCE [LARGE SCALE GENOMIC DNA]</scope>
    <source>
        <tissue evidence="3">Whole body</tissue>
    </source>
</reference>
<dbReference type="AlphaFoldDB" id="A0A2J7QNV1"/>
<comment type="caution">
    <text evidence="3">The sequence shown here is derived from an EMBL/GenBank/DDBJ whole genome shotgun (WGS) entry which is preliminary data.</text>
</comment>
<dbReference type="Proteomes" id="UP000235965">
    <property type="component" value="Unassembled WGS sequence"/>
</dbReference>
<protein>
    <recommendedName>
        <fullName evidence="2">Integrase catalytic domain-containing protein</fullName>
    </recommendedName>
</protein>
<sequence>QALLTGWISRFGFPQTITTDQGRQFESQLFHSLTKLCGIQLSRTTAHHPAANGLVERFHRTLKAAIMCHADQHWTEALPLVLLGIRTAFKEDLQASAAELVYGEPLRIPGELLTPTADPVDPAHLTTQLRRYMARLRPIPATRHASPSTFVHSDLKKCTHVFLRQDTTRRALEPHYSGPYQVLSRKDKTMQILVRGRLVTVSTDRVKPAYMLNETGRGTTTKTFNPAADETPTAVPHAVPPQPVQRTTRSGRHVHFPDRFSS</sequence>
<dbReference type="STRING" id="105785.A0A2J7QNV1"/>
<evidence type="ECO:0000256" key="1">
    <source>
        <dbReference type="SAM" id="MobiDB-lite"/>
    </source>
</evidence>
<evidence type="ECO:0000259" key="2">
    <source>
        <dbReference type="PROSITE" id="PS50994"/>
    </source>
</evidence>
<gene>
    <name evidence="3" type="ORF">B7P43_G01236</name>
</gene>
<dbReference type="GO" id="GO:0015074">
    <property type="term" value="P:DNA integration"/>
    <property type="evidence" value="ECO:0007669"/>
    <property type="project" value="InterPro"/>
</dbReference>
<proteinExistence type="predicted"/>
<accession>A0A2J7QNV1</accession>
<dbReference type="PROSITE" id="PS50994">
    <property type="entry name" value="INTEGRASE"/>
    <property type="match status" value="1"/>
</dbReference>
<feature type="non-terminal residue" evidence="3">
    <location>
        <position position="1"/>
    </location>
</feature>
<evidence type="ECO:0000313" key="4">
    <source>
        <dbReference type="Proteomes" id="UP000235965"/>
    </source>
</evidence>
<feature type="region of interest" description="Disordered" evidence="1">
    <location>
        <begin position="229"/>
        <end position="251"/>
    </location>
</feature>
<organism evidence="3 4">
    <name type="scientific">Cryptotermes secundus</name>
    <dbReference type="NCBI Taxonomy" id="105785"/>
    <lineage>
        <taxon>Eukaryota</taxon>
        <taxon>Metazoa</taxon>
        <taxon>Ecdysozoa</taxon>
        <taxon>Arthropoda</taxon>
        <taxon>Hexapoda</taxon>
        <taxon>Insecta</taxon>
        <taxon>Pterygota</taxon>
        <taxon>Neoptera</taxon>
        <taxon>Polyneoptera</taxon>
        <taxon>Dictyoptera</taxon>
        <taxon>Blattodea</taxon>
        <taxon>Blattoidea</taxon>
        <taxon>Termitoidae</taxon>
        <taxon>Kalotermitidae</taxon>
        <taxon>Cryptotermitinae</taxon>
        <taxon>Cryptotermes</taxon>
    </lineage>
</organism>
<feature type="domain" description="Integrase catalytic" evidence="2">
    <location>
        <begin position="1"/>
        <end position="117"/>
    </location>
</feature>
<dbReference type="GO" id="GO:0003676">
    <property type="term" value="F:nucleic acid binding"/>
    <property type="evidence" value="ECO:0007669"/>
    <property type="project" value="InterPro"/>
</dbReference>
<dbReference type="PANTHER" id="PTHR38681">
    <property type="entry name" value="RETROVIRUS-RELATED POL POLYPROTEIN FROM TRANSPOSON 412-LIKE PROTEIN-RELATED"/>
    <property type="match status" value="1"/>
</dbReference>
<dbReference type="InterPro" id="IPR036397">
    <property type="entry name" value="RNaseH_sf"/>
</dbReference>
<dbReference type="Gene3D" id="3.30.420.10">
    <property type="entry name" value="Ribonuclease H-like superfamily/Ribonuclease H"/>
    <property type="match status" value="1"/>
</dbReference>
<dbReference type="EMBL" id="NEVH01012562">
    <property type="protein sequence ID" value="PNF30270.1"/>
    <property type="molecule type" value="Genomic_DNA"/>
</dbReference>
<dbReference type="PANTHER" id="PTHR38681:SF1">
    <property type="entry name" value="RETROVIRUS-RELATED POL POLYPROTEIN FROM TRANSPOSON 412-LIKE PROTEIN"/>
    <property type="match status" value="1"/>
</dbReference>